<reference evidence="3 4" key="1">
    <citation type="submission" date="2021-01" db="EMBL/GenBank/DDBJ databases">
        <title>Genomics of switchgrass bacterial isolates.</title>
        <authorList>
            <person name="Shade A."/>
        </authorList>
    </citation>
    <scope>NUCLEOTIDE SEQUENCE [LARGE SCALE GENOMIC DNA]</scope>
    <source>
        <strain evidence="3 4">PvP111</strain>
    </source>
</reference>
<protein>
    <submittedName>
        <fullName evidence="3">UPF0716 protein FxsA</fullName>
    </submittedName>
</protein>
<evidence type="ECO:0000313" key="3">
    <source>
        <dbReference type="EMBL" id="MBM7414554.1"/>
    </source>
</evidence>
<dbReference type="PANTHER" id="PTHR35335:SF1">
    <property type="entry name" value="UPF0716 PROTEIN FXSA"/>
    <property type="match status" value="1"/>
</dbReference>
<keyword evidence="2" id="KW-0812">Transmembrane</keyword>
<feature type="region of interest" description="Disordered" evidence="1">
    <location>
        <begin position="152"/>
        <end position="178"/>
    </location>
</feature>
<evidence type="ECO:0000256" key="1">
    <source>
        <dbReference type="SAM" id="MobiDB-lite"/>
    </source>
</evidence>
<name>A0ABS2KRG5_9NOCA</name>
<sequence>MPLLYFFLYLVVEISALVWLGSAIGVLWTVFVVIALSALGMVAIRSQGRRVLSELRSANAGRRSPGGAVADGALVALGSVLLTIPGLVSSVLGLLLMIPLTRALLRPIIARFAARRVETAVVSGRAFPPGGFRPQGFGPQGFGAGHVVIDGDVMPEPGDSGPRDTRGVIDGTTGRDER</sequence>
<feature type="compositionally biased region" description="Basic and acidic residues" evidence="1">
    <location>
        <begin position="161"/>
        <end position="178"/>
    </location>
</feature>
<dbReference type="PANTHER" id="PTHR35335">
    <property type="entry name" value="UPF0716 PROTEIN FXSA"/>
    <property type="match status" value="1"/>
</dbReference>
<dbReference type="RefSeq" id="WP_204867391.1">
    <property type="nucleotide sequence ID" value="NZ_JAFBBK010000001.1"/>
</dbReference>
<dbReference type="NCBIfam" id="NF008528">
    <property type="entry name" value="PRK11463.1-2"/>
    <property type="match status" value="1"/>
</dbReference>
<keyword evidence="2" id="KW-1133">Transmembrane helix</keyword>
<evidence type="ECO:0000313" key="4">
    <source>
        <dbReference type="Proteomes" id="UP000703038"/>
    </source>
</evidence>
<evidence type="ECO:0000256" key="2">
    <source>
        <dbReference type="SAM" id="Phobius"/>
    </source>
</evidence>
<feature type="transmembrane region" description="Helical" evidence="2">
    <location>
        <begin position="26"/>
        <end position="44"/>
    </location>
</feature>
<comment type="caution">
    <text evidence="3">The sequence shown here is derived from an EMBL/GenBank/DDBJ whole genome shotgun (WGS) entry which is preliminary data.</text>
</comment>
<keyword evidence="4" id="KW-1185">Reference proteome</keyword>
<accession>A0ABS2KRG5</accession>
<proteinExistence type="predicted"/>
<dbReference type="InterPro" id="IPR007313">
    <property type="entry name" value="FxsA"/>
</dbReference>
<dbReference type="EMBL" id="JAFBBK010000001">
    <property type="protein sequence ID" value="MBM7414554.1"/>
    <property type="molecule type" value="Genomic_DNA"/>
</dbReference>
<keyword evidence="2" id="KW-0472">Membrane</keyword>
<dbReference type="Pfam" id="PF04186">
    <property type="entry name" value="FxsA"/>
    <property type="match status" value="1"/>
</dbReference>
<gene>
    <name evidence="3" type="ORF">JOE42_001287</name>
</gene>
<dbReference type="Proteomes" id="UP000703038">
    <property type="component" value="Unassembled WGS sequence"/>
</dbReference>
<organism evidence="3 4">
    <name type="scientific">Rhodococcoides corynebacterioides</name>
    <dbReference type="NCBI Taxonomy" id="53972"/>
    <lineage>
        <taxon>Bacteria</taxon>
        <taxon>Bacillati</taxon>
        <taxon>Actinomycetota</taxon>
        <taxon>Actinomycetes</taxon>
        <taxon>Mycobacteriales</taxon>
        <taxon>Nocardiaceae</taxon>
        <taxon>Rhodococcoides</taxon>
    </lineage>
</organism>